<dbReference type="PROSITE" id="PS00061">
    <property type="entry name" value="ADH_SHORT"/>
    <property type="match status" value="1"/>
</dbReference>
<comment type="similarity">
    <text evidence="1 3">Belongs to the short-chain dehydrogenases/reductases (SDR) family.</text>
</comment>
<dbReference type="InterPro" id="IPR036291">
    <property type="entry name" value="NAD(P)-bd_dom_sf"/>
</dbReference>
<dbReference type="InterPro" id="IPR002347">
    <property type="entry name" value="SDR_fam"/>
</dbReference>
<keyword evidence="2" id="KW-0560">Oxidoreductase</keyword>
<dbReference type="STRING" id="244292.ABW17_19950"/>
<evidence type="ECO:0000313" key="4">
    <source>
        <dbReference type="EMBL" id="ORW19014.1"/>
    </source>
</evidence>
<dbReference type="PRINTS" id="PR00081">
    <property type="entry name" value="GDHRDH"/>
</dbReference>
<dbReference type="PANTHER" id="PTHR44196:SF1">
    <property type="entry name" value="DEHYDROGENASE_REDUCTASE SDR FAMILY MEMBER 7B"/>
    <property type="match status" value="1"/>
</dbReference>
<gene>
    <name evidence="4" type="ORF">AWC17_09560</name>
</gene>
<comment type="caution">
    <text evidence="4">The sequence shown here is derived from an EMBL/GenBank/DDBJ whole genome shotgun (WGS) entry which is preliminary data.</text>
</comment>
<dbReference type="GO" id="GO:0016491">
    <property type="term" value="F:oxidoreductase activity"/>
    <property type="evidence" value="ECO:0007669"/>
    <property type="project" value="UniProtKB-KW"/>
</dbReference>
<dbReference type="AlphaFoldDB" id="A0A1X1Z6S3"/>
<evidence type="ECO:0000256" key="1">
    <source>
        <dbReference type="ARBA" id="ARBA00006484"/>
    </source>
</evidence>
<dbReference type="Pfam" id="PF00106">
    <property type="entry name" value="adh_short"/>
    <property type="match status" value="1"/>
</dbReference>
<evidence type="ECO:0000256" key="3">
    <source>
        <dbReference type="RuleBase" id="RU000363"/>
    </source>
</evidence>
<dbReference type="InterPro" id="IPR020904">
    <property type="entry name" value="Sc_DH/Rdtase_CS"/>
</dbReference>
<dbReference type="Proteomes" id="UP000193781">
    <property type="component" value="Unassembled WGS sequence"/>
</dbReference>
<sequence length="257" mass="27450">MRSVMSQSMEGRVAVIAGSSMGVGRATAIRLAQDGATVVLLARRKLLLDEVVEIIGPSAVPIVTDITNSHDVQAAFEQIATQFGRIDVLINSAGASRIRLIEEASDEDIAVTVNTNLVAPIYTTRSAIPLLRAAGGGDIMNISSEITLDDMPMMTLYAATKRGLNGFTGAMSKELRRDGIRVTLVVLGAVGDTGIHENFGPGDLEKAWPLWEADGYLTRMSGTHLLTSATVADVLHDVITRPREVMMDVIHVRPASS</sequence>
<protein>
    <submittedName>
        <fullName evidence="4">Short-chain dehydrogenase</fullName>
    </submittedName>
</protein>
<keyword evidence="5" id="KW-1185">Reference proteome</keyword>
<dbReference type="EMBL" id="LQPH01000142">
    <property type="protein sequence ID" value="ORW19014.1"/>
    <property type="molecule type" value="Genomic_DNA"/>
</dbReference>
<reference evidence="4 5" key="1">
    <citation type="submission" date="2016-01" db="EMBL/GenBank/DDBJ databases">
        <title>The new phylogeny of the genus Mycobacterium.</title>
        <authorList>
            <person name="Tarcisio F."/>
            <person name="Conor M."/>
            <person name="Antonella G."/>
            <person name="Elisabetta G."/>
            <person name="Giulia F.S."/>
            <person name="Sara T."/>
            <person name="Anna F."/>
            <person name="Clotilde B."/>
            <person name="Roberto B."/>
            <person name="Veronica D.S."/>
            <person name="Fabio R."/>
            <person name="Monica P."/>
            <person name="Olivier J."/>
            <person name="Enrico T."/>
            <person name="Nicola S."/>
        </authorList>
    </citation>
    <scope>NUCLEOTIDE SEQUENCE [LARGE SCALE GENOMIC DNA]</scope>
    <source>
        <strain evidence="4 5">DSM 44803</strain>
    </source>
</reference>
<dbReference type="GO" id="GO:0016020">
    <property type="term" value="C:membrane"/>
    <property type="evidence" value="ECO:0007669"/>
    <property type="project" value="TreeGrafter"/>
</dbReference>
<name>A0A1X1Z6S3_9MYCO</name>
<dbReference type="PRINTS" id="PR00080">
    <property type="entry name" value="SDRFAMILY"/>
</dbReference>
<dbReference type="PANTHER" id="PTHR44196">
    <property type="entry name" value="DEHYDROGENASE/REDUCTASE SDR FAMILY MEMBER 7B"/>
    <property type="match status" value="1"/>
</dbReference>
<dbReference type="OrthoDB" id="9775296at2"/>
<dbReference type="Gene3D" id="3.40.50.720">
    <property type="entry name" value="NAD(P)-binding Rossmann-like Domain"/>
    <property type="match status" value="1"/>
</dbReference>
<dbReference type="SUPFAM" id="SSF51735">
    <property type="entry name" value="NAD(P)-binding Rossmann-fold domains"/>
    <property type="match status" value="1"/>
</dbReference>
<dbReference type="CDD" id="cd05233">
    <property type="entry name" value="SDR_c"/>
    <property type="match status" value="1"/>
</dbReference>
<accession>A0A1X1Z6S3</accession>
<organism evidence="4 5">
    <name type="scientific">Mycobacterium nebraskense</name>
    <dbReference type="NCBI Taxonomy" id="244292"/>
    <lineage>
        <taxon>Bacteria</taxon>
        <taxon>Bacillati</taxon>
        <taxon>Actinomycetota</taxon>
        <taxon>Actinomycetes</taxon>
        <taxon>Mycobacteriales</taxon>
        <taxon>Mycobacteriaceae</taxon>
        <taxon>Mycobacterium</taxon>
    </lineage>
</organism>
<evidence type="ECO:0000256" key="2">
    <source>
        <dbReference type="ARBA" id="ARBA00023002"/>
    </source>
</evidence>
<proteinExistence type="inferred from homology"/>
<evidence type="ECO:0000313" key="5">
    <source>
        <dbReference type="Proteomes" id="UP000193781"/>
    </source>
</evidence>